<gene>
    <name evidence="2" type="ORF">PCOR1329_LOCUS65108</name>
</gene>
<proteinExistence type="predicted"/>
<feature type="compositionally biased region" description="Acidic residues" evidence="1">
    <location>
        <begin position="45"/>
        <end position="59"/>
    </location>
</feature>
<dbReference type="EMBL" id="CAUYUJ010018321">
    <property type="protein sequence ID" value="CAK0882659.1"/>
    <property type="molecule type" value="Genomic_DNA"/>
</dbReference>
<evidence type="ECO:0000313" key="3">
    <source>
        <dbReference type="Proteomes" id="UP001189429"/>
    </source>
</evidence>
<evidence type="ECO:0000313" key="2">
    <source>
        <dbReference type="EMBL" id="CAK0882659.1"/>
    </source>
</evidence>
<protein>
    <submittedName>
        <fullName evidence="2">Uncharacterized protein</fullName>
    </submittedName>
</protein>
<sequence length="163" mass="17550">MDEYTSVSGLLSEAEALLQEETAGDREAAEEEILLIALLQEVDADEKVAEEEMDADSDPEAPAGEAAPGTEAVGNSPKVAAPIVLLLPFPPLSSCTVKFPTLWTPAPLVRSRLRTQPARPARPKRSSQTAPKVPPPMPRETPRMCRPTRTRAGPTCPRISTRS</sequence>
<name>A0ABN9WCY3_9DINO</name>
<evidence type="ECO:0000256" key="1">
    <source>
        <dbReference type="SAM" id="MobiDB-lite"/>
    </source>
</evidence>
<dbReference type="Proteomes" id="UP001189429">
    <property type="component" value="Unassembled WGS sequence"/>
</dbReference>
<comment type="caution">
    <text evidence="2">The sequence shown here is derived from an EMBL/GenBank/DDBJ whole genome shotgun (WGS) entry which is preliminary data.</text>
</comment>
<feature type="region of interest" description="Disordered" evidence="1">
    <location>
        <begin position="108"/>
        <end position="163"/>
    </location>
</feature>
<feature type="compositionally biased region" description="Low complexity" evidence="1">
    <location>
        <begin position="60"/>
        <end position="74"/>
    </location>
</feature>
<organism evidence="2 3">
    <name type="scientific">Prorocentrum cordatum</name>
    <dbReference type="NCBI Taxonomy" id="2364126"/>
    <lineage>
        <taxon>Eukaryota</taxon>
        <taxon>Sar</taxon>
        <taxon>Alveolata</taxon>
        <taxon>Dinophyceae</taxon>
        <taxon>Prorocentrales</taxon>
        <taxon>Prorocentraceae</taxon>
        <taxon>Prorocentrum</taxon>
    </lineage>
</organism>
<feature type="region of interest" description="Disordered" evidence="1">
    <location>
        <begin position="45"/>
        <end position="75"/>
    </location>
</feature>
<accession>A0ABN9WCY3</accession>
<keyword evidence="3" id="KW-1185">Reference proteome</keyword>
<reference evidence="2" key="1">
    <citation type="submission" date="2023-10" db="EMBL/GenBank/DDBJ databases">
        <authorList>
            <person name="Chen Y."/>
            <person name="Shah S."/>
            <person name="Dougan E. K."/>
            <person name="Thang M."/>
            <person name="Chan C."/>
        </authorList>
    </citation>
    <scope>NUCLEOTIDE SEQUENCE [LARGE SCALE GENOMIC DNA]</scope>
</reference>